<evidence type="ECO:0000313" key="4">
    <source>
        <dbReference type="Proteomes" id="UP000601789"/>
    </source>
</evidence>
<dbReference type="InterPro" id="IPR004437">
    <property type="entry name" value="ParB/RepB/Spo0J"/>
</dbReference>
<dbReference type="EMBL" id="JADGMQ010000022">
    <property type="protein sequence ID" value="MBI1622756.1"/>
    <property type="molecule type" value="Genomic_DNA"/>
</dbReference>
<dbReference type="PANTHER" id="PTHR33375">
    <property type="entry name" value="CHROMOSOME-PARTITIONING PROTEIN PARB-RELATED"/>
    <property type="match status" value="1"/>
</dbReference>
<organism evidence="3 4">
    <name type="scientific">Aquamicrobium zhengzhouense</name>
    <dbReference type="NCBI Taxonomy" id="2781738"/>
    <lineage>
        <taxon>Bacteria</taxon>
        <taxon>Pseudomonadati</taxon>
        <taxon>Pseudomonadota</taxon>
        <taxon>Alphaproteobacteria</taxon>
        <taxon>Hyphomicrobiales</taxon>
        <taxon>Phyllobacteriaceae</taxon>
        <taxon>Aquamicrobium</taxon>
    </lineage>
</organism>
<reference evidence="3 4" key="1">
    <citation type="submission" date="2020-10" db="EMBL/GenBank/DDBJ databases">
        <title>Aquamicrobium zhengzhouensis sp. nov., a exopolysaccharide producing bacterium isolated from farmland soil.</title>
        <authorList>
            <person name="Wang X."/>
        </authorList>
    </citation>
    <scope>NUCLEOTIDE SEQUENCE [LARGE SCALE GENOMIC DNA]</scope>
    <source>
        <strain evidence="4">cd-1</strain>
    </source>
</reference>
<dbReference type="PANTHER" id="PTHR33375:SF1">
    <property type="entry name" value="CHROMOSOME-PARTITIONING PROTEIN PARB-RELATED"/>
    <property type="match status" value="1"/>
</dbReference>
<dbReference type="InterPro" id="IPR037972">
    <property type="entry name" value="RepB_N"/>
</dbReference>
<accession>A0ABS0SHP0</accession>
<dbReference type="Pfam" id="PF07506">
    <property type="entry name" value="RepB"/>
    <property type="match status" value="1"/>
</dbReference>
<dbReference type="InterPro" id="IPR036086">
    <property type="entry name" value="ParB/Sulfiredoxin_sf"/>
</dbReference>
<dbReference type="NCBIfam" id="TIGR03454">
    <property type="entry name" value="partition_RepB"/>
    <property type="match status" value="1"/>
</dbReference>
<dbReference type="SMART" id="SM00470">
    <property type="entry name" value="ParB"/>
    <property type="match status" value="1"/>
</dbReference>
<dbReference type="SUPFAM" id="SSF110849">
    <property type="entry name" value="ParB/Sulfiredoxin"/>
    <property type="match status" value="1"/>
</dbReference>
<evidence type="ECO:0000259" key="2">
    <source>
        <dbReference type="SMART" id="SM00470"/>
    </source>
</evidence>
<protein>
    <submittedName>
        <fullName evidence="3">Plasmid partitioning protein RepB</fullName>
    </submittedName>
</protein>
<dbReference type="NCBIfam" id="TIGR00180">
    <property type="entry name" value="parB_part"/>
    <property type="match status" value="1"/>
</dbReference>
<keyword evidence="4" id="KW-1185">Reference proteome</keyword>
<dbReference type="Proteomes" id="UP000601789">
    <property type="component" value="Unassembled WGS sequence"/>
</dbReference>
<dbReference type="SUPFAM" id="SSF109709">
    <property type="entry name" value="KorB DNA-binding domain-like"/>
    <property type="match status" value="1"/>
</dbReference>
<dbReference type="Gene3D" id="3.90.1530.30">
    <property type="match status" value="1"/>
</dbReference>
<sequence>MNARKDRLKSLFAGEAPEEAANAVPTPISDAGVKRTPSAAVRAMGLSLGSLSQEAEEARRLRETLAAGEQVVELDPKLIERSPFADRLSDGAINDPEFQALKQSMWESGQQVPVLVRPHADPAKAAAGVYQLAYGHRRVQAAREIGQPVRAVVRSLDDTALVMAQGKENAERRDLSFIERAFFAKLLLDHGFDRATAMAALSVHKSEMSRLIQVAEAVPPQVVRAIGPAPKVGRPRWLALGELLEKDSDGLAESELAAPDFLEADSDTRFQRLFDRLQASAKGRGAAARDAKTVTIATPSGSPIAELARAGRAVRLTIPESAGKGFADYLASRLPELHAAFQESGGEK</sequence>
<dbReference type="InterPro" id="IPR050336">
    <property type="entry name" value="Chromosome_partition/occlusion"/>
</dbReference>
<comment type="caution">
    <text evidence="3">The sequence shown here is derived from an EMBL/GenBank/DDBJ whole genome shotgun (WGS) entry which is preliminary data.</text>
</comment>
<comment type="similarity">
    <text evidence="1">Belongs to the ParB family.</text>
</comment>
<dbReference type="InterPro" id="IPR003115">
    <property type="entry name" value="ParB_N"/>
</dbReference>
<dbReference type="Gene3D" id="1.10.10.2830">
    <property type="match status" value="1"/>
</dbReference>
<dbReference type="InterPro" id="IPR011111">
    <property type="entry name" value="Plasmid_RepB"/>
</dbReference>
<name>A0ABS0SHP0_9HYPH</name>
<evidence type="ECO:0000313" key="3">
    <source>
        <dbReference type="EMBL" id="MBI1622756.1"/>
    </source>
</evidence>
<dbReference type="InterPro" id="IPR017819">
    <property type="entry name" value="Plasmid_partition_RepB"/>
</dbReference>
<evidence type="ECO:0000256" key="1">
    <source>
        <dbReference type="ARBA" id="ARBA00006295"/>
    </source>
</evidence>
<proteinExistence type="inferred from homology"/>
<feature type="domain" description="ParB-like N-terminal" evidence="2">
    <location>
        <begin position="72"/>
        <end position="170"/>
    </location>
</feature>
<dbReference type="CDD" id="cd16405">
    <property type="entry name" value="RepB_like_N"/>
    <property type="match status" value="1"/>
</dbReference>
<gene>
    <name evidence="3" type="primary">repB</name>
    <name evidence="3" type="ORF">IOD40_19060</name>
</gene>
<dbReference type="Pfam" id="PF02195">
    <property type="entry name" value="ParB_N"/>
    <property type="match status" value="1"/>
</dbReference>